<dbReference type="Proteomes" id="UP000712157">
    <property type="component" value="Unassembled WGS sequence"/>
</dbReference>
<dbReference type="InterPro" id="IPR008875">
    <property type="entry name" value="TraX"/>
</dbReference>
<evidence type="ECO:0000313" key="3">
    <source>
        <dbReference type="Proteomes" id="UP000712157"/>
    </source>
</evidence>
<reference evidence="2" key="1">
    <citation type="submission" date="2021-06" db="EMBL/GenBank/DDBJ databases">
        <title>Description of novel taxa of the family Lachnospiraceae.</title>
        <authorList>
            <person name="Chaplin A.V."/>
            <person name="Sokolova S.R."/>
            <person name="Pikina A.P."/>
            <person name="Korzhanova M."/>
            <person name="Belova V."/>
            <person name="Korostin D."/>
            <person name="Efimov B.A."/>
        </authorList>
    </citation>
    <scope>NUCLEOTIDE SEQUENCE</scope>
    <source>
        <strain evidence="2">ASD5720</strain>
    </source>
</reference>
<feature type="transmembrane region" description="Helical" evidence="1">
    <location>
        <begin position="71"/>
        <end position="90"/>
    </location>
</feature>
<proteinExistence type="predicted"/>
<feature type="transmembrane region" description="Helical" evidence="1">
    <location>
        <begin position="96"/>
        <end position="114"/>
    </location>
</feature>
<feature type="transmembrane region" description="Helical" evidence="1">
    <location>
        <begin position="12"/>
        <end position="35"/>
    </location>
</feature>
<accession>A0A949K3Q1</accession>
<dbReference type="RefSeq" id="WP_158347073.1">
    <property type="nucleotide sequence ID" value="NZ_JAHQCW010000031.1"/>
</dbReference>
<keyword evidence="1" id="KW-0812">Transmembrane</keyword>
<name>A0A949K3Q1_9FIRM</name>
<dbReference type="AlphaFoldDB" id="A0A949K3Q1"/>
<feature type="transmembrane region" description="Helical" evidence="1">
    <location>
        <begin position="145"/>
        <end position="162"/>
    </location>
</feature>
<feature type="transmembrane region" description="Helical" evidence="1">
    <location>
        <begin position="169"/>
        <end position="190"/>
    </location>
</feature>
<sequence length="222" mass="25769">MEQIREKIGINGFTLKWIAIITMVIDHTGMIFFPYNNIPRIIGRIAFPIFCFLLVEGFLHTHDRKKYALRLLLFAVISEGPFDLAIYLAIGQTNVFAQQNVFFTLLLGLLLLILIEHSPKVWWRMLMTVLACMAAYFFMTDYNMMGVLLILAFYVFRTSIIGQAASLAFLDWGMFGGTQNFAIISILPIWLYNGQRGPKMKYFFYVFYPAHLLLLCFIRIFI</sequence>
<keyword evidence="1" id="KW-1133">Transmembrane helix</keyword>
<organism evidence="2 3">
    <name type="scientific">Diplocloster agilis</name>
    <dbReference type="NCBI Taxonomy" id="2850323"/>
    <lineage>
        <taxon>Bacteria</taxon>
        <taxon>Bacillati</taxon>
        <taxon>Bacillota</taxon>
        <taxon>Clostridia</taxon>
        <taxon>Lachnospirales</taxon>
        <taxon>Lachnospiraceae</taxon>
        <taxon>Diplocloster</taxon>
    </lineage>
</organism>
<dbReference type="Pfam" id="PF05857">
    <property type="entry name" value="TraX"/>
    <property type="match status" value="1"/>
</dbReference>
<keyword evidence="1" id="KW-0472">Membrane</keyword>
<comment type="caution">
    <text evidence="2">The sequence shown here is derived from an EMBL/GenBank/DDBJ whole genome shotgun (WGS) entry which is preliminary data.</text>
</comment>
<evidence type="ECO:0000256" key="1">
    <source>
        <dbReference type="SAM" id="Phobius"/>
    </source>
</evidence>
<evidence type="ECO:0000313" key="2">
    <source>
        <dbReference type="EMBL" id="MBU9738220.1"/>
    </source>
</evidence>
<feature type="transmembrane region" description="Helical" evidence="1">
    <location>
        <begin position="202"/>
        <end position="221"/>
    </location>
</feature>
<gene>
    <name evidence="2" type="ORF">KTH89_16880</name>
</gene>
<keyword evidence="3" id="KW-1185">Reference proteome</keyword>
<dbReference type="EMBL" id="JAHQCW010000031">
    <property type="protein sequence ID" value="MBU9738220.1"/>
    <property type="molecule type" value="Genomic_DNA"/>
</dbReference>
<feature type="transmembrane region" description="Helical" evidence="1">
    <location>
        <begin position="41"/>
        <end position="59"/>
    </location>
</feature>
<protein>
    <submittedName>
        <fullName evidence="2">Conjugal transfer protein TraX</fullName>
    </submittedName>
</protein>